<accession>A0A8J4ESL6</accession>
<comment type="caution">
    <text evidence="1">The sequence shown here is derived from an EMBL/GenBank/DDBJ whole genome shotgun (WGS) entry which is preliminary data.</text>
</comment>
<gene>
    <name evidence="1" type="ORF">NUM_73180</name>
</gene>
<dbReference type="AlphaFoldDB" id="A0A8J4ESL6"/>
<dbReference type="Proteomes" id="UP000614996">
    <property type="component" value="Unassembled WGS sequence"/>
</dbReference>
<reference evidence="2" key="1">
    <citation type="journal article" date="2021" name="Int. J. Syst. Evol. Microbiol.">
        <title>Actinocatenispora comari sp. nov., an endophytic actinomycete isolated from aerial parts of Comarum salesowianum.</title>
        <authorList>
            <person name="Oyunbileg N."/>
            <person name="Iizaka Y."/>
            <person name="Hamada M."/>
            <person name="Davaapurev B.O."/>
            <person name="Fukumoto A."/>
            <person name="Tsetseg B."/>
            <person name="Kato F."/>
            <person name="Tamura T."/>
            <person name="Batkhuu J."/>
            <person name="Anzai Y."/>
        </authorList>
    </citation>
    <scope>NUCLEOTIDE SEQUENCE [LARGE SCALE GENOMIC DNA]</scope>
    <source>
        <strain evidence="2">NUM-2625</strain>
    </source>
</reference>
<evidence type="ECO:0000313" key="1">
    <source>
        <dbReference type="EMBL" id="GIL32064.1"/>
    </source>
</evidence>
<evidence type="ECO:0008006" key="3">
    <source>
        <dbReference type="Google" id="ProtNLM"/>
    </source>
</evidence>
<name>A0A8J4ESL6_9ACTN</name>
<dbReference type="EMBL" id="BOPO01000151">
    <property type="protein sequence ID" value="GIL32064.1"/>
    <property type="molecule type" value="Genomic_DNA"/>
</dbReference>
<sequence>MTDEPRELTATQLAHRERVLADGTRFEQLVFEYESGDRITTIADRHGLVYGTMRRYLMACGVRMRPPGRPGSAPRVPAPERPRYSREERDVLADRIVDWYRTRAMGLEQIADATGLTQPTVRLLLVDRGVEISTWDSDDDVLAPGLALDAGQLAELARRYRAGTGIAELAIEHGCTHQRMRDTLMLTGVTIRSIGSAGQGRYRGQQRKQVREEMARLYDDGASTREIGRLYEVCHVTAATMLREAGVKLRGPDERPTRREGRA</sequence>
<evidence type="ECO:0000313" key="2">
    <source>
        <dbReference type="Proteomes" id="UP000614996"/>
    </source>
</evidence>
<organism evidence="1 2">
    <name type="scientific">Actinocatenispora comari</name>
    <dbReference type="NCBI Taxonomy" id="2807577"/>
    <lineage>
        <taxon>Bacteria</taxon>
        <taxon>Bacillati</taxon>
        <taxon>Actinomycetota</taxon>
        <taxon>Actinomycetes</taxon>
        <taxon>Micromonosporales</taxon>
        <taxon>Micromonosporaceae</taxon>
        <taxon>Actinocatenispora</taxon>
    </lineage>
</organism>
<dbReference type="RefSeq" id="WP_207129594.1">
    <property type="nucleotide sequence ID" value="NZ_BOPO01000151.1"/>
</dbReference>
<keyword evidence="2" id="KW-1185">Reference proteome</keyword>
<proteinExistence type="predicted"/>
<protein>
    <recommendedName>
        <fullName evidence="3">Helix-turn-helix domain containing protein</fullName>
    </recommendedName>
</protein>